<name>A0ACC1I9L2_9FUNG</name>
<evidence type="ECO:0000313" key="1">
    <source>
        <dbReference type="EMBL" id="KAJ1890543.1"/>
    </source>
</evidence>
<accession>A0ACC1I9L2</accession>
<keyword evidence="2" id="KW-1185">Reference proteome</keyword>
<dbReference type="Proteomes" id="UP001150581">
    <property type="component" value="Unassembled WGS sequence"/>
</dbReference>
<dbReference type="EMBL" id="JANBPG010001322">
    <property type="protein sequence ID" value="KAJ1890543.1"/>
    <property type="molecule type" value="Genomic_DNA"/>
</dbReference>
<reference evidence="1" key="1">
    <citation type="submission" date="2022-07" db="EMBL/GenBank/DDBJ databases">
        <title>Phylogenomic reconstructions and comparative analyses of Kickxellomycotina fungi.</title>
        <authorList>
            <person name="Reynolds N.K."/>
            <person name="Stajich J.E."/>
            <person name="Barry K."/>
            <person name="Grigoriev I.V."/>
            <person name="Crous P."/>
            <person name="Smith M.E."/>
        </authorList>
    </citation>
    <scope>NUCLEOTIDE SEQUENCE</scope>
    <source>
        <strain evidence="1">Benny 63K</strain>
    </source>
</reference>
<sequence length="197" mass="21919">MFRNTLARASTIKHLAQMQQSRNLACSVMYVKNLPLEFDEASLTPFIEEFGPVYQTNFMNRRPEDRFSIAFVKFYSGELPSTVEELAELPAPTPEEVADVNKRCSAAISALNGATIGSNTVNAAFGIKNLPDAIQFNARMMVRKANDPIFAARMDTKVRAMQNTRNGSEDGRNPQYLSGYKNGFKEGFEAGKQESSE</sequence>
<proteinExistence type="predicted"/>
<organism evidence="1 2">
    <name type="scientific">Kickxella alabastrina</name>
    <dbReference type="NCBI Taxonomy" id="61397"/>
    <lineage>
        <taxon>Eukaryota</taxon>
        <taxon>Fungi</taxon>
        <taxon>Fungi incertae sedis</taxon>
        <taxon>Zoopagomycota</taxon>
        <taxon>Kickxellomycotina</taxon>
        <taxon>Kickxellomycetes</taxon>
        <taxon>Kickxellales</taxon>
        <taxon>Kickxellaceae</taxon>
        <taxon>Kickxella</taxon>
    </lineage>
</organism>
<comment type="caution">
    <text evidence="1">The sequence shown here is derived from an EMBL/GenBank/DDBJ whole genome shotgun (WGS) entry which is preliminary data.</text>
</comment>
<evidence type="ECO:0000313" key="2">
    <source>
        <dbReference type="Proteomes" id="UP001150581"/>
    </source>
</evidence>
<gene>
    <name evidence="1" type="ORF">LPJ66_007415</name>
</gene>
<protein>
    <submittedName>
        <fullName evidence="1">Uncharacterized protein</fullName>
    </submittedName>
</protein>